<dbReference type="InterPro" id="IPR029055">
    <property type="entry name" value="Ntn_hydrolases_N"/>
</dbReference>
<dbReference type="PANTHER" id="PTHR43199">
    <property type="entry name" value="GLUTATHIONE HYDROLASE"/>
    <property type="match status" value="1"/>
</dbReference>
<gene>
    <name evidence="11" type="primary">ggt</name>
    <name evidence="11" type="ORF">J3U76_05240</name>
</gene>
<evidence type="ECO:0000256" key="1">
    <source>
        <dbReference type="ARBA" id="ARBA00001049"/>
    </source>
</evidence>
<dbReference type="Pfam" id="PF01019">
    <property type="entry name" value="G_glu_transpept"/>
    <property type="match status" value="1"/>
</dbReference>
<dbReference type="PRINTS" id="PR01210">
    <property type="entry name" value="GGTRANSPTASE"/>
</dbReference>
<dbReference type="Gene3D" id="1.10.246.130">
    <property type="match status" value="1"/>
</dbReference>
<keyword evidence="7 9" id="KW-0012">Acyltransferase</keyword>
<evidence type="ECO:0000256" key="4">
    <source>
        <dbReference type="ARBA" id="ARBA00022679"/>
    </source>
</evidence>
<feature type="chain" id="PRO_5047172224" description="Glutathione hydrolase proenzyme" evidence="10">
    <location>
        <begin position="20"/>
        <end position="578"/>
    </location>
</feature>
<comment type="catalytic activity">
    <reaction evidence="2 9">
        <text>glutathione + H2O = L-cysteinylglycine + L-glutamate</text>
        <dbReference type="Rhea" id="RHEA:28807"/>
        <dbReference type="ChEBI" id="CHEBI:15377"/>
        <dbReference type="ChEBI" id="CHEBI:29985"/>
        <dbReference type="ChEBI" id="CHEBI:57925"/>
        <dbReference type="ChEBI" id="CHEBI:61694"/>
        <dbReference type="EC" id="3.4.19.13"/>
    </reaction>
</comment>
<evidence type="ECO:0000256" key="5">
    <source>
        <dbReference type="ARBA" id="ARBA00022801"/>
    </source>
</evidence>
<evidence type="ECO:0000256" key="8">
    <source>
        <dbReference type="ARBA" id="ARBA00047417"/>
    </source>
</evidence>
<dbReference type="EMBL" id="JAGDFX010000005">
    <property type="protein sequence ID" value="MBO1519041.1"/>
    <property type="molecule type" value="Genomic_DNA"/>
</dbReference>
<comment type="PTM">
    <text evidence="9">Cleaved by autocatalysis into a large and a small subunit.</text>
</comment>
<evidence type="ECO:0000256" key="10">
    <source>
        <dbReference type="SAM" id="SignalP"/>
    </source>
</evidence>
<keyword evidence="5 9" id="KW-0378">Hydrolase</keyword>
<dbReference type="PANTHER" id="PTHR43199:SF1">
    <property type="entry name" value="GLUTATHIONE HYDROLASE PROENZYME"/>
    <property type="match status" value="1"/>
</dbReference>
<proteinExistence type="inferred from homology"/>
<dbReference type="Proteomes" id="UP000664882">
    <property type="component" value="Unassembled WGS sequence"/>
</dbReference>
<dbReference type="InterPro" id="IPR043138">
    <property type="entry name" value="GGT_lsub"/>
</dbReference>
<comment type="catalytic activity">
    <reaction evidence="1 9">
        <text>an S-substituted glutathione + H2O = an S-substituted L-cysteinylglycine + L-glutamate</text>
        <dbReference type="Rhea" id="RHEA:59468"/>
        <dbReference type="ChEBI" id="CHEBI:15377"/>
        <dbReference type="ChEBI" id="CHEBI:29985"/>
        <dbReference type="ChEBI" id="CHEBI:90779"/>
        <dbReference type="ChEBI" id="CHEBI:143103"/>
        <dbReference type="EC" id="3.4.19.13"/>
    </reaction>
</comment>
<dbReference type="SUPFAM" id="SSF56235">
    <property type="entry name" value="N-terminal nucleophile aminohydrolases (Ntn hydrolases)"/>
    <property type="match status" value="1"/>
</dbReference>
<comment type="caution">
    <text evidence="11">The sequence shown here is derived from an EMBL/GenBank/DDBJ whole genome shotgun (WGS) entry which is preliminary data.</text>
</comment>
<dbReference type="Gene3D" id="3.60.20.40">
    <property type="match status" value="1"/>
</dbReference>
<comment type="pathway">
    <text evidence="9">Sulfur metabolism; glutathione metabolism.</text>
</comment>
<comment type="subunit">
    <text evidence="9">This enzyme consists of two polypeptide chains, which are synthesized in precursor form from a single polypeptide.</text>
</comment>
<evidence type="ECO:0000256" key="9">
    <source>
        <dbReference type="RuleBase" id="RU368036"/>
    </source>
</evidence>
<sequence>MRFHLLLLTWALFSFSTLADSRLPAPEAATGWNEKPLVDAHHAMVVTANPYASKAAQQMLQLGGSAVDAMIAAQAVLTLVEPQSSGLGGGGFMVYWQQENAMLTTLDGRETAPMAAPSDLFLDDNQAPLAFYDAVVGGRSVGTPGTVRLMWHAHQRFGELDWSVLFTPAIRLATEGFTVSPRLARLIAKDKHHLVKDPDSRDYFFDSQGNPLAAGSHKTNPQLAKVLRQISQHGPDAFYQGALAEKIVNKVAQAEHPGYLRLSDLSEYQVKERPALCAPYRQYQICGMGPPSSGTLALGQILGMLAHSNLAALGPNSPQSWRLIADASRLAFADRNRYVADNDFVQVPTEALLAPAYLAKRAALLNQSNQALLSVSPGQPLANLNRQGSDSSPEFPSTTHLSIVDNKGNALSMTSTIENGFGSRLMVQGFLLNNELTDFAFSPVIEGEPVANRLEPGKRPRSSMAPTIVMQDNQPLLIVGSPGGSSIIGYVLHSIINILDWGMTPAQALHQPHIIHRGKVLEMEASGRNIALQSAMSALGFTVKFTELNSGLHAIMLTDEGITGAADPRREGVALAAD</sequence>
<feature type="signal peptide" evidence="10">
    <location>
        <begin position="1"/>
        <end position="19"/>
    </location>
</feature>
<accession>A0ABS3NEN1</accession>
<evidence type="ECO:0000256" key="7">
    <source>
        <dbReference type="ARBA" id="ARBA00023315"/>
    </source>
</evidence>
<keyword evidence="4 9" id="KW-0808">Transferase</keyword>
<comment type="similarity">
    <text evidence="3 9">Belongs to the gamma-glutamyltransferase family.</text>
</comment>
<dbReference type="RefSeq" id="WP_208004811.1">
    <property type="nucleotide sequence ID" value="NZ_JAGDFX010000005.1"/>
</dbReference>
<organism evidence="11 12">
    <name type="scientific">Oceanisphaera pacifica</name>
    <dbReference type="NCBI Taxonomy" id="2818389"/>
    <lineage>
        <taxon>Bacteria</taxon>
        <taxon>Pseudomonadati</taxon>
        <taxon>Pseudomonadota</taxon>
        <taxon>Gammaproteobacteria</taxon>
        <taxon>Aeromonadales</taxon>
        <taxon>Aeromonadaceae</taxon>
        <taxon>Oceanisphaera</taxon>
    </lineage>
</organism>
<protein>
    <recommendedName>
        <fullName evidence="9">Glutathione hydrolase proenzyme</fullName>
        <ecNumber evidence="9">2.3.2.2</ecNumber>
        <ecNumber evidence="9">3.4.19.13</ecNumber>
    </recommendedName>
    <component>
        <recommendedName>
            <fullName evidence="9">Glutathione hydrolase large chain</fullName>
        </recommendedName>
    </component>
    <component>
        <recommendedName>
            <fullName evidence="9">Glutathione hydrolase small chain</fullName>
        </recommendedName>
    </component>
</protein>
<keyword evidence="12" id="KW-1185">Reference proteome</keyword>
<name>A0ABS3NEN1_9GAMM</name>
<dbReference type="InterPro" id="IPR051792">
    <property type="entry name" value="GGT_bact"/>
</dbReference>
<dbReference type="EC" id="3.4.19.13" evidence="9"/>
<dbReference type="GO" id="GO:0103068">
    <property type="term" value="F:leukotriene C4 gamma-glutamyl transferase activity"/>
    <property type="evidence" value="ECO:0007669"/>
    <property type="project" value="UniProtKB-EC"/>
</dbReference>
<dbReference type="InterPro" id="IPR000101">
    <property type="entry name" value="GGT_peptidase"/>
</dbReference>
<keyword evidence="6 9" id="KW-0865">Zymogen</keyword>
<dbReference type="NCBIfam" id="TIGR00066">
    <property type="entry name" value="g_glut_trans"/>
    <property type="match status" value="1"/>
</dbReference>
<reference evidence="11 12" key="1">
    <citation type="submission" date="2021-03" db="EMBL/GenBank/DDBJ databases">
        <title>Oceanisphaera sp. nov., isolated from the intestine.</title>
        <authorList>
            <person name="Zhao L.-H."/>
            <person name="Shi L.-F."/>
        </authorList>
    </citation>
    <scope>NUCLEOTIDE SEQUENCE [LARGE SCALE GENOMIC DNA]</scope>
    <source>
        <strain evidence="11 12">DM8</strain>
    </source>
</reference>
<evidence type="ECO:0000256" key="2">
    <source>
        <dbReference type="ARBA" id="ARBA00001089"/>
    </source>
</evidence>
<comment type="catalytic activity">
    <reaction evidence="8 9">
        <text>an N-terminal (5-L-glutamyl)-[peptide] + an alpha-amino acid = 5-L-glutamyl amino acid + an N-terminal L-alpha-aminoacyl-[peptide]</text>
        <dbReference type="Rhea" id="RHEA:23904"/>
        <dbReference type="Rhea" id="RHEA-COMP:9780"/>
        <dbReference type="Rhea" id="RHEA-COMP:9795"/>
        <dbReference type="ChEBI" id="CHEBI:77644"/>
        <dbReference type="ChEBI" id="CHEBI:78597"/>
        <dbReference type="ChEBI" id="CHEBI:78599"/>
        <dbReference type="ChEBI" id="CHEBI:78608"/>
        <dbReference type="EC" id="2.3.2.2"/>
    </reaction>
</comment>
<keyword evidence="10" id="KW-0732">Signal</keyword>
<dbReference type="EC" id="2.3.2.2" evidence="9"/>
<evidence type="ECO:0000313" key="11">
    <source>
        <dbReference type="EMBL" id="MBO1519041.1"/>
    </source>
</evidence>
<keyword evidence="9" id="KW-0317">Glutathione biosynthesis</keyword>
<evidence type="ECO:0000256" key="3">
    <source>
        <dbReference type="ARBA" id="ARBA00009381"/>
    </source>
</evidence>
<evidence type="ECO:0000313" key="12">
    <source>
        <dbReference type="Proteomes" id="UP000664882"/>
    </source>
</evidence>
<dbReference type="InterPro" id="IPR043137">
    <property type="entry name" value="GGT_ssub_C"/>
</dbReference>
<evidence type="ECO:0000256" key="6">
    <source>
        <dbReference type="ARBA" id="ARBA00023145"/>
    </source>
</evidence>